<name>A0ABS7ALZ5_9CLOT</name>
<organism evidence="1 2">
    <name type="scientific">Clostridium weizhouense</name>
    <dbReference type="NCBI Taxonomy" id="2859781"/>
    <lineage>
        <taxon>Bacteria</taxon>
        <taxon>Bacillati</taxon>
        <taxon>Bacillota</taxon>
        <taxon>Clostridia</taxon>
        <taxon>Eubacteriales</taxon>
        <taxon>Clostridiaceae</taxon>
        <taxon>Clostridium</taxon>
    </lineage>
</organism>
<dbReference type="Proteomes" id="UP001519921">
    <property type="component" value="Unassembled WGS sequence"/>
</dbReference>
<sequence>MIKYPDKDKILEEFKVKYVDNNWVKDFIRIDEFYRNNKDDIDTKLIEKFNLVCEKCISMQKDNLKGQVAYIYFSFLRSSIIKKKGEVRIDLYDENWFLDKQECSINIELDFLYNSLFELESNLKNRKMEYGRTITDMDVEYIILDEADKYHILAVEFLKQLVSKFIEFDSYKIMKKSSNIKILAGELMDSAEIIYENN</sequence>
<gene>
    <name evidence="1" type="ORF">KYD98_06235</name>
</gene>
<accession>A0ABS7ALZ5</accession>
<reference evidence="1 2" key="1">
    <citation type="submission" date="2021-07" db="EMBL/GenBank/DDBJ databases">
        <title>Clostridium weizhouense sp. nov., an anaerobic bacterium isolated from activated sludge of Petroleum wastewater.</title>
        <authorList>
            <person name="Li Q."/>
        </authorList>
    </citation>
    <scope>NUCLEOTIDE SEQUENCE [LARGE SCALE GENOMIC DNA]</scope>
    <source>
        <strain evidence="1 2">YB-6</strain>
    </source>
</reference>
<protein>
    <submittedName>
        <fullName evidence="1">Uncharacterized protein</fullName>
    </submittedName>
</protein>
<dbReference type="RefSeq" id="WP_219778745.1">
    <property type="nucleotide sequence ID" value="NZ_JAHXPT010000004.1"/>
</dbReference>
<evidence type="ECO:0000313" key="2">
    <source>
        <dbReference type="Proteomes" id="UP001519921"/>
    </source>
</evidence>
<proteinExistence type="predicted"/>
<evidence type="ECO:0000313" key="1">
    <source>
        <dbReference type="EMBL" id="MBW6409682.1"/>
    </source>
</evidence>
<dbReference type="EMBL" id="JAHXPT010000004">
    <property type="protein sequence ID" value="MBW6409682.1"/>
    <property type="molecule type" value="Genomic_DNA"/>
</dbReference>
<comment type="caution">
    <text evidence="1">The sequence shown here is derived from an EMBL/GenBank/DDBJ whole genome shotgun (WGS) entry which is preliminary data.</text>
</comment>
<keyword evidence="2" id="KW-1185">Reference proteome</keyword>